<evidence type="ECO:0000256" key="1">
    <source>
        <dbReference type="ARBA" id="ARBA00005820"/>
    </source>
</evidence>
<evidence type="ECO:0000313" key="8">
    <source>
        <dbReference type="Proteomes" id="UP000295444"/>
    </source>
</evidence>
<dbReference type="SUPFAM" id="SSF46894">
    <property type="entry name" value="C-terminal effector domain of the bipartite response regulators"/>
    <property type="match status" value="1"/>
</dbReference>
<dbReference type="CDD" id="cd15831">
    <property type="entry name" value="BTAD"/>
    <property type="match status" value="1"/>
</dbReference>
<sequence>MDIKVLGPLEAHEGGKSIVPSAAKPRQILAVLALQASQVVTVPTLMEELWGPDLPRSASTTLQTYILQLRRLMTAGLAAAMTRKAKDVLVTRHGGYMLDVSEDEVDVHVYDRLSIAGRRALEAGDYESASRLLGSSLDLWRGQALVDVQVGSRLEIDVIRLEESRLGVLESRIDADLRLGRHHMLLSELAVLTARHPMHESLCAQFMIALYRSGRQWRALDMYQRLRDTLVSELGVEPSARLKHLQGAILNSDALLDQPAHREALAQQQIG</sequence>
<evidence type="ECO:0000313" key="7">
    <source>
        <dbReference type="EMBL" id="TDP96597.1"/>
    </source>
</evidence>
<dbReference type="InterPro" id="IPR016032">
    <property type="entry name" value="Sig_transdc_resp-reg_C-effctor"/>
</dbReference>
<dbReference type="Pfam" id="PF00486">
    <property type="entry name" value="Trans_reg_C"/>
    <property type="match status" value="1"/>
</dbReference>
<comment type="similarity">
    <text evidence="1">Belongs to the AfsR/DnrI/RedD regulatory family.</text>
</comment>
<evidence type="ECO:0000256" key="4">
    <source>
        <dbReference type="ARBA" id="ARBA00023163"/>
    </source>
</evidence>
<dbReference type="OrthoDB" id="3208838at2"/>
<dbReference type="SMART" id="SM01043">
    <property type="entry name" value="BTAD"/>
    <property type="match status" value="1"/>
</dbReference>
<dbReference type="RefSeq" id="WP_133851928.1">
    <property type="nucleotide sequence ID" value="NZ_SNXZ01000004.1"/>
</dbReference>
<accession>A0A4R6SAX0</accession>
<dbReference type="InterPro" id="IPR011990">
    <property type="entry name" value="TPR-like_helical_dom_sf"/>
</dbReference>
<dbReference type="EMBL" id="SNXZ01000004">
    <property type="protein sequence ID" value="TDP96597.1"/>
    <property type="molecule type" value="Genomic_DNA"/>
</dbReference>
<evidence type="ECO:0000256" key="5">
    <source>
        <dbReference type="PROSITE-ProRule" id="PRU01091"/>
    </source>
</evidence>
<protein>
    <submittedName>
        <fullName evidence="7">DNA-binding SARP family transcriptional activator</fullName>
    </submittedName>
</protein>
<dbReference type="AlphaFoldDB" id="A0A4R6SAX0"/>
<dbReference type="GO" id="GO:0006355">
    <property type="term" value="P:regulation of DNA-templated transcription"/>
    <property type="evidence" value="ECO:0007669"/>
    <property type="project" value="InterPro"/>
</dbReference>
<dbReference type="PROSITE" id="PS51755">
    <property type="entry name" value="OMPR_PHOB"/>
    <property type="match status" value="1"/>
</dbReference>
<organism evidence="7 8">
    <name type="scientific">Labedaea rhizosphaerae</name>
    <dbReference type="NCBI Taxonomy" id="598644"/>
    <lineage>
        <taxon>Bacteria</taxon>
        <taxon>Bacillati</taxon>
        <taxon>Actinomycetota</taxon>
        <taxon>Actinomycetes</taxon>
        <taxon>Pseudonocardiales</taxon>
        <taxon>Pseudonocardiaceae</taxon>
        <taxon>Labedaea</taxon>
    </lineage>
</organism>
<proteinExistence type="inferred from homology"/>
<dbReference type="Pfam" id="PF03704">
    <property type="entry name" value="BTAD"/>
    <property type="match status" value="1"/>
</dbReference>
<dbReference type="SUPFAM" id="SSF48452">
    <property type="entry name" value="TPR-like"/>
    <property type="match status" value="1"/>
</dbReference>
<dbReference type="GO" id="GO:0000160">
    <property type="term" value="P:phosphorelay signal transduction system"/>
    <property type="evidence" value="ECO:0007669"/>
    <property type="project" value="InterPro"/>
</dbReference>
<dbReference type="Proteomes" id="UP000295444">
    <property type="component" value="Unassembled WGS sequence"/>
</dbReference>
<name>A0A4R6SAX0_LABRH</name>
<dbReference type="Gene3D" id="1.10.10.10">
    <property type="entry name" value="Winged helix-like DNA-binding domain superfamily/Winged helix DNA-binding domain"/>
    <property type="match status" value="1"/>
</dbReference>
<dbReference type="GO" id="GO:0003677">
    <property type="term" value="F:DNA binding"/>
    <property type="evidence" value="ECO:0007669"/>
    <property type="project" value="UniProtKB-UniRule"/>
</dbReference>
<dbReference type="PANTHER" id="PTHR35807">
    <property type="entry name" value="TRANSCRIPTIONAL REGULATOR REDD-RELATED"/>
    <property type="match status" value="1"/>
</dbReference>
<gene>
    <name evidence="7" type="ORF">EV186_104585</name>
</gene>
<dbReference type="InterPro" id="IPR051677">
    <property type="entry name" value="AfsR-DnrI-RedD_regulator"/>
</dbReference>
<dbReference type="InterPro" id="IPR001867">
    <property type="entry name" value="OmpR/PhoB-type_DNA-bd"/>
</dbReference>
<feature type="DNA-binding region" description="OmpR/PhoB-type" evidence="5">
    <location>
        <begin position="1"/>
        <end position="100"/>
    </location>
</feature>
<dbReference type="InterPro" id="IPR005158">
    <property type="entry name" value="BTAD"/>
</dbReference>
<keyword evidence="3 5" id="KW-0238">DNA-binding</keyword>
<keyword evidence="4" id="KW-0804">Transcription</keyword>
<comment type="caution">
    <text evidence="7">The sequence shown here is derived from an EMBL/GenBank/DDBJ whole genome shotgun (WGS) entry which is preliminary data.</text>
</comment>
<keyword evidence="2" id="KW-0805">Transcription regulation</keyword>
<evidence type="ECO:0000256" key="3">
    <source>
        <dbReference type="ARBA" id="ARBA00023125"/>
    </source>
</evidence>
<dbReference type="Gene3D" id="1.25.40.10">
    <property type="entry name" value="Tetratricopeptide repeat domain"/>
    <property type="match status" value="1"/>
</dbReference>
<dbReference type="PANTHER" id="PTHR35807:SF1">
    <property type="entry name" value="TRANSCRIPTIONAL REGULATOR REDD"/>
    <property type="match status" value="1"/>
</dbReference>
<dbReference type="InterPro" id="IPR036388">
    <property type="entry name" value="WH-like_DNA-bd_sf"/>
</dbReference>
<keyword evidence="8" id="KW-1185">Reference proteome</keyword>
<evidence type="ECO:0000256" key="2">
    <source>
        <dbReference type="ARBA" id="ARBA00023015"/>
    </source>
</evidence>
<reference evidence="7 8" key="1">
    <citation type="submission" date="2019-03" db="EMBL/GenBank/DDBJ databases">
        <title>Genomic Encyclopedia of Type Strains, Phase IV (KMG-IV): sequencing the most valuable type-strain genomes for metagenomic binning, comparative biology and taxonomic classification.</title>
        <authorList>
            <person name="Goeker M."/>
        </authorList>
    </citation>
    <scope>NUCLEOTIDE SEQUENCE [LARGE SCALE GENOMIC DNA]</scope>
    <source>
        <strain evidence="7 8">DSM 45361</strain>
    </source>
</reference>
<feature type="domain" description="OmpR/PhoB-type" evidence="6">
    <location>
        <begin position="1"/>
        <end position="100"/>
    </location>
</feature>
<dbReference type="SMART" id="SM00862">
    <property type="entry name" value="Trans_reg_C"/>
    <property type="match status" value="1"/>
</dbReference>
<evidence type="ECO:0000259" key="6">
    <source>
        <dbReference type="PROSITE" id="PS51755"/>
    </source>
</evidence>